<dbReference type="Gene3D" id="3.40.1160.10">
    <property type="entry name" value="Acetylglutamate kinase-like"/>
    <property type="match status" value="1"/>
</dbReference>
<evidence type="ECO:0000256" key="7">
    <source>
        <dbReference type="ARBA" id="ARBA00022840"/>
    </source>
</evidence>
<dbReference type="PIRSF" id="PIRSF000729">
    <property type="entry name" value="GK"/>
    <property type="match status" value="1"/>
</dbReference>
<dbReference type="HAMAP" id="MF_00456">
    <property type="entry name" value="ProB"/>
    <property type="match status" value="1"/>
</dbReference>
<keyword evidence="1" id="KW-0963">Cytoplasm</keyword>
<evidence type="ECO:0000313" key="9">
    <source>
        <dbReference type="EMBL" id="SFV70312.1"/>
    </source>
</evidence>
<gene>
    <name evidence="9" type="ORF">MNB_SM-6-772</name>
</gene>
<evidence type="ECO:0000259" key="8">
    <source>
        <dbReference type="Pfam" id="PF00696"/>
    </source>
</evidence>
<dbReference type="PANTHER" id="PTHR43654">
    <property type="entry name" value="GLUTAMATE 5-KINASE"/>
    <property type="match status" value="1"/>
</dbReference>
<dbReference type="AlphaFoldDB" id="A0A1W1CXC0"/>
<dbReference type="GO" id="GO:0004349">
    <property type="term" value="F:glutamate 5-kinase activity"/>
    <property type="evidence" value="ECO:0007669"/>
    <property type="project" value="UniProtKB-EC"/>
</dbReference>
<dbReference type="FunFam" id="3.40.1160.10:FF:000006">
    <property type="entry name" value="Glutamate 5-kinase"/>
    <property type="match status" value="1"/>
</dbReference>
<protein>
    <submittedName>
        <fullName evidence="9">Glutamate 5-kinase</fullName>
        <ecNumber evidence="9">2.7.2.11</ecNumber>
    </submittedName>
</protein>
<dbReference type="GO" id="GO:0005524">
    <property type="term" value="F:ATP binding"/>
    <property type="evidence" value="ECO:0007669"/>
    <property type="project" value="UniProtKB-KW"/>
</dbReference>
<dbReference type="GO" id="GO:0008652">
    <property type="term" value="P:amino acid biosynthetic process"/>
    <property type="evidence" value="ECO:0007669"/>
    <property type="project" value="UniProtKB-KW"/>
</dbReference>
<dbReference type="InterPro" id="IPR041739">
    <property type="entry name" value="G5K_ProB"/>
</dbReference>
<evidence type="ECO:0000256" key="4">
    <source>
        <dbReference type="ARBA" id="ARBA00022679"/>
    </source>
</evidence>
<dbReference type="PROSITE" id="PS00902">
    <property type="entry name" value="GLUTAMATE_5_KINASE"/>
    <property type="match status" value="1"/>
</dbReference>
<proteinExistence type="inferred from homology"/>
<dbReference type="EMBL" id="FPHK01000145">
    <property type="protein sequence ID" value="SFV70312.1"/>
    <property type="molecule type" value="Genomic_DNA"/>
</dbReference>
<keyword evidence="5" id="KW-0547">Nucleotide-binding</keyword>
<dbReference type="InterPro" id="IPR001057">
    <property type="entry name" value="Glu/AcGlu_kinase"/>
</dbReference>
<dbReference type="PRINTS" id="PR00474">
    <property type="entry name" value="GLU5KINASE"/>
</dbReference>
<evidence type="ECO:0000256" key="2">
    <source>
        <dbReference type="ARBA" id="ARBA00022605"/>
    </source>
</evidence>
<dbReference type="NCBIfam" id="TIGR01027">
    <property type="entry name" value="proB"/>
    <property type="match status" value="1"/>
</dbReference>
<accession>A0A1W1CXC0</accession>
<evidence type="ECO:0000256" key="6">
    <source>
        <dbReference type="ARBA" id="ARBA00022777"/>
    </source>
</evidence>
<sequence length="256" mass="28140">MKRVVVKVGSAVLTQDGEIALTRMQALVNFLVQLREKYQVILVSSGAVAGGYTKLKLDRTILANKQALAAIGQPVLMGRYAKKFEKHDVITAQVLVTAANLNKPDDIQRVKNTVETLLQNGVIPIVNENDATATDELEVGDNDQLSAYITKHTEADMLIILSDIDAFYDSDPRKNPDAKVRKIVNFIDNEMLTQEVTPNNVFATGGIVTKLKAAAYLLKDNRDTFLASGFDLSDVKSFMLDGIHEGGTLFTKRSQQ</sequence>
<keyword evidence="2" id="KW-0028">Amino-acid biosynthesis</keyword>
<evidence type="ECO:0000256" key="3">
    <source>
        <dbReference type="ARBA" id="ARBA00022650"/>
    </source>
</evidence>
<dbReference type="EC" id="2.7.2.11" evidence="9"/>
<dbReference type="InterPro" id="IPR019797">
    <property type="entry name" value="Glutamate_5-kinase_CS"/>
</dbReference>
<keyword evidence="7" id="KW-0067">ATP-binding</keyword>
<reference evidence="9" key="1">
    <citation type="submission" date="2016-10" db="EMBL/GenBank/DDBJ databases">
        <authorList>
            <person name="de Groot N.N."/>
        </authorList>
    </citation>
    <scope>NUCLEOTIDE SEQUENCE</scope>
</reference>
<dbReference type="InterPro" id="IPR005715">
    <property type="entry name" value="Glu_5kinase/COase_Synthase"/>
</dbReference>
<name>A0A1W1CXC0_9ZZZZ</name>
<keyword evidence="4 9" id="KW-0808">Transferase</keyword>
<feature type="domain" description="Aspartate/glutamate/uridylate kinase" evidence="8">
    <location>
        <begin position="2"/>
        <end position="224"/>
    </location>
</feature>
<dbReference type="GO" id="GO:0005829">
    <property type="term" value="C:cytosol"/>
    <property type="evidence" value="ECO:0007669"/>
    <property type="project" value="TreeGrafter"/>
</dbReference>
<evidence type="ECO:0000256" key="5">
    <source>
        <dbReference type="ARBA" id="ARBA00022741"/>
    </source>
</evidence>
<organism evidence="9">
    <name type="scientific">hydrothermal vent metagenome</name>
    <dbReference type="NCBI Taxonomy" id="652676"/>
    <lineage>
        <taxon>unclassified sequences</taxon>
        <taxon>metagenomes</taxon>
        <taxon>ecological metagenomes</taxon>
    </lineage>
</organism>
<keyword evidence="6 9" id="KW-0418">Kinase</keyword>
<dbReference type="PANTHER" id="PTHR43654:SF3">
    <property type="entry name" value="GLUTAMATE 5-KINASE"/>
    <property type="match status" value="1"/>
</dbReference>
<evidence type="ECO:0000256" key="1">
    <source>
        <dbReference type="ARBA" id="ARBA00022490"/>
    </source>
</evidence>
<dbReference type="InterPro" id="IPR011529">
    <property type="entry name" value="Glu_5kinase"/>
</dbReference>
<dbReference type="InterPro" id="IPR036393">
    <property type="entry name" value="AceGlu_kinase-like_sf"/>
</dbReference>
<dbReference type="CDD" id="cd04242">
    <property type="entry name" value="AAK_G5K_ProB"/>
    <property type="match status" value="1"/>
</dbReference>
<dbReference type="InterPro" id="IPR001048">
    <property type="entry name" value="Asp/Glu/Uridylate_kinase"/>
</dbReference>
<keyword evidence="3" id="KW-0641">Proline biosynthesis</keyword>
<dbReference type="Pfam" id="PF00696">
    <property type="entry name" value="AA_kinase"/>
    <property type="match status" value="1"/>
</dbReference>
<dbReference type="SUPFAM" id="SSF53633">
    <property type="entry name" value="Carbamate kinase-like"/>
    <property type="match status" value="1"/>
</dbReference>